<dbReference type="NCBIfam" id="TIGR00225">
    <property type="entry name" value="prc"/>
    <property type="match status" value="1"/>
</dbReference>
<dbReference type="GO" id="GO:0007165">
    <property type="term" value="P:signal transduction"/>
    <property type="evidence" value="ECO:0007669"/>
    <property type="project" value="TreeGrafter"/>
</dbReference>
<protein>
    <recommendedName>
        <fullName evidence="5">PDZ domain-containing protein</fullName>
    </recommendedName>
</protein>
<dbReference type="InterPro" id="IPR012854">
    <property type="entry name" value="Cu_amine_oxidase-like_N"/>
</dbReference>
<dbReference type="CDD" id="cd07560">
    <property type="entry name" value="Peptidase_S41_CPP"/>
    <property type="match status" value="1"/>
</dbReference>
<dbReference type="Pfam" id="PF07833">
    <property type="entry name" value="Cu_amine_oxidN1"/>
    <property type="match status" value="1"/>
</dbReference>
<dbReference type="SUPFAM" id="SSF50156">
    <property type="entry name" value="PDZ domain-like"/>
    <property type="match status" value="1"/>
</dbReference>
<dbReference type="GO" id="GO:0004175">
    <property type="term" value="F:endopeptidase activity"/>
    <property type="evidence" value="ECO:0007669"/>
    <property type="project" value="TreeGrafter"/>
</dbReference>
<evidence type="ECO:0000256" key="3">
    <source>
        <dbReference type="ARBA" id="ARBA00022801"/>
    </source>
</evidence>
<dbReference type="SMART" id="SM00245">
    <property type="entry name" value="TSPc"/>
    <property type="match status" value="1"/>
</dbReference>
<dbReference type="EMBL" id="AP023366">
    <property type="protein sequence ID" value="BCJ87834.1"/>
    <property type="molecule type" value="Genomic_DNA"/>
</dbReference>
<dbReference type="Gene3D" id="3.90.226.10">
    <property type="entry name" value="2-enoyl-CoA Hydratase, Chain A, domain 1"/>
    <property type="match status" value="1"/>
</dbReference>
<dbReference type="Proteomes" id="UP000593802">
    <property type="component" value="Chromosome"/>
</dbReference>
<evidence type="ECO:0000256" key="1">
    <source>
        <dbReference type="ARBA" id="ARBA00009179"/>
    </source>
</evidence>
<dbReference type="PANTHER" id="PTHR32060">
    <property type="entry name" value="TAIL-SPECIFIC PROTEASE"/>
    <property type="match status" value="1"/>
</dbReference>
<dbReference type="PROSITE" id="PS50106">
    <property type="entry name" value="PDZ"/>
    <property type="match status" value="1"/>
</dbReference>
<dbReference type="Gene3D" id="2.30.42.10">
    <property type="match status" value="1"/>
</dbReference>
<dbReference type="Pfam" id="PF17820">
    <property type="entry name" value="PDZ_6"/>
    <property type="match status" value="1"/>
</dbReference>
<evidence type="ECO:0000313" key="7">
    <source>
        <dbReference type="Proteomes" id="UP000593802"/>
    </source>
</evidence>
<dbReference type="SUPFAM" id="SSF52096">
    <property type="entry name" value="ClpP/crotonase"/>
    <property type="match status" value="1"/>
</dbReference>
<proteinExistence type="inferred from homology"/>
<dbReference type="InterPro" id="IPR005151">
    <property type="entry name" value="Tail-specific_protease"/>
</dbReference>
<dbReference type="GO" id="GO:0030288">
    <property type="term" value="C:outer membrane-bounded periplasmic space"/>
    <property type="evidence" value="ECO:0007669"/>
    <property type="project" value="TreeGrafter"/>
</dbReference>
<dbReference type="InterPro" id="IPR055210">
    <property type="entry name" value="CtpA/B_N"/>
</dbReference>
<keyword evidence="7" id="KW-1185">Reference proteome</keyword>
<keyword evidence="3" id="KW-0378">Hydrolase</keyword>
<dbReference type="AlphaFoldDB" id="A0A7I8DCM4"/>
<dbReference type="InterPro" id="IPR001478">
    <property type="entry name" value="PDZ"/>
</dbReference>
<dbReference type="InterPro" id="IPR004447">
    <property type="entry name" value="Peptidase_S41A"/>
</dbReference>
<reference evidence="6 7" key="1">
    <citation type="submission" date="2020-08" db="EMBL/GenBank/DDBJ databases">
        <title>Complete Genome Sequence of Effusibacillus dendaii Strain skT53, Isolated from Farmland soil.</title>
        <authorList>
            <person name="Konishi T."/>
            <person name="Kawasaki H."/>
        </authorList>
    </citation>
    <scope>NUCLEOTIDE SEQUENCE [LARGE SCALE GENOMIC DNA]</scope>
    <source>
        <strain evidence="7">skT53</strain>
    </source>
</reference>
<keyword evidence="2" id="KW-0645">Protease</keyword>
<dbReference type="InterPro" id="IPR036582">
    <property type="entry name" value="Mao_N_sf"/>
</dbReference>
<accession>A0A7I8DCM4</accession>
<dbReference type="GO" id="GO:0008236">
    <property type="term" value="F:serine-type peptidase activity"/>
    <property type="evidence" value="ECO:0007669"/>
    <property type="project" value="UniProtKB-KW"/>
</dbReference>
<evidence type="ECO:0000256" key="4">
    <source>
        <dbReference type="ARBA" id="ARBA00022825"/>
    </source>
</evidence>
<keyword evidence="4" id="KW-0720">Serine protease</keyword>
<comment type="similarity">
    <text evidence="1">Belongs to the peptidase S41A family.</text>
</comment>
<dbReference type="InterPro" id="IPR029045">
    <property type="entry name" value="ClpP/crotonase-like_dom_sf"/>
</dbReference>
<dbReference type="InterPro" id="IPR041489">
    <property type="entry name" value="PDZ_6"/>
</dbReference>
<organism evidence="6 7">
    <name type="scientific">Effusibacillus dendaii</name>
    <dbReference type="NCBI Taxonomy" id="2743772"/>
    <lineage>
        <taxon>Bacteria</taxon>
        <taxon>Bacillati</taxon>
        <taxon>Bacillota</taxon>
        <taxon>Bacilli</taxon>
        <taxon>Bacillales</taxon>
        <taxon>Alicyclobacillaceae</taxon>
        <taxon>Effusibacillus</taxon>
    </lineage>
</organism>
<evidence type="ECO:0000256" key="2">
    <source>
        <dbReference type="ARBA" id="ARBA00022670"/>
    </source>
</evidence>
<evidence type="ECO:0000259" key="5">
    <source>
        <dbReference type="PROSITE" id="PS50106"/>
    </source>
</evidence>
<name>A0A7I8DCM4_9BACL</name>
<sequence length="510" mass="55289">MGQSLSSRRAWAAAVIIAVTVPIAGVLEPDAALAKQPDGLQQQFQVSANEASLLQIYDLLRDQHWPQPNEKDLLNGAIKGMLETLDDPYTQYMTAEEYQNFVRQVNQSYDGIGIRVGEGTNGFHVEAVFPSSPAESAGLHVGDRIVAVNGKSTFGLTVDQVSGNLRGAAGSSITLQVERDDKPSFTVTLTRKPISLPTLTSRILDQKTGYIHLLTFGGNEDKDFGSALTDLQKKGIDSLILDLRGNGGGLIDSAIRIADRFLDGGLITRIKTRIGEEEITAQPGSLKMPLVILVDADTASASELLAGALQTQKRAKLIGQKTFGKGVVQTVVPTANGDVLKLTFAQYYFADGSSPNKLGLQPDVVVASPALQLVTALETLHPSKIRSVKFDLDNQKTYVNHWEVPQQTVVQRPDGQVFLPLRFLVEAFGSEVNWKPEGDESFQYNNRYVELSASDGTLTVNGQVMDLPQPFLAKDGITFISLDAVKAVLQPDQVRQSDRLIEMEVGGTSL</sequence>
<dbReference type="PANTHER" id="PTHR32060:SF30">
    <property type="entry name" value="CARBOXY-TERMINAL PROCESSING PROTEASE CTPA"/>
    <property type="match status" value="1"/>
</dbReference>
<dbReference type="InterPro" id="IPR036034">
    <property type="entry name" value="PDZ_sf"/>
</dbReference>
<dbReference type="SMART" id="SM00228">
    <property type="entry name" value="PDZ"/>
    <property type="match status" value="1"/>
</dbReference>
<dbReference type="Gene3D" id="3.30.750.44">
    <property type="match status" value="1"/>
</dbReference>
<dbReference type="Gene3D" id="3.30.457.10">
    <property type="entry name" value="Copper amine oxidase-like, N-terminal domain"/>
    <property type="match status" value="1"/>
</dbReference>
<dbReference type="Pfam" id="PF22694">
    <property type="entry name" value="CtpB_N-like"/>
    <property type="match status" value="1"/>
</dbReference>
<evidence type="ECO:0000313" key="6">
    <source>
        <dbReference type="EMBL" id="BCJ87834.1"/>
    </source>
</evidence>
<gene>
    <name evidence="6" type="ORF">skT53_28190</name>
</gene>
<dbReference type="SUPFAM" id="SSF55383">
    <property type="entry name" value="Copper amine oxidase, domain N"/>
    <property type="match status" value="2"/>
</dbReference>
<dbReference type="GO" id="GO:0006508">
    <property type="term" value="P:proteolysis"/>
    <property type="evidence" value="ECO:0007669"/>
    <property type="project" value="UniProtKB-KW"/>
</dbReference>
<dbReference type="Pfam" id="PF03572">
    <property type="entry name" value="Peptidase_S41"/>
    <property type="match status" value="1"/>
</dbReference>
<dbReference type="KEGG" id="eff:skT53_28190"/>
<dbReference type="RefSeq" id="WP_200758253.1">
    <property type="nucleotide sequence ID" value="NZ_AP023366.1"/>
</dbReference>
<feature type="domain" description="PDZ" evidence="5">
    <location>
        <begin position="102"/>
        <end position="168"/>
    </location>
</feature>
<dbReference type="CDD" id="cd06782">
    <property type="entry name" value="cpPDZ_CPP-like"/>
    <property type="match status" value="1"/>
</dbReference>